<evidence type="ECO:0000259" key="4">
    <source>
        <dbReference type="PROSITE" id="PS51379"/>
    </source>
</evidence>
<evidence type="ECO:0000256" key="3">
    <source>
        <dbReference type="ARBA" id="ARBA00023014"/>
    </source>
</evidence>
<dbReference type="InterPro" id="IPR017896">
    <property type="entry name" value="4Fe4S_Fe-S-bd"/>
</dbReference>
<dbReference type="GO" id="GO:0046872">
    <property type="term" value="F:metal ion binding"/>
    <property type="evidence" value="ECO:0007669"/>
    <property type="project" value="UniProtKB-KW"/>
</dbReference>
<sequence length="132" mass="14691">MAYIITEKCISCHRCLSACPTGAIATDGTTFSINADLCNECQGYYGVPQCRAGCPTNGGCVPAEPTDLSLRAKLETATDYWSAWFEVYNQRVARLKAAQYEDYWQHWFESYSQNLQKLQTQAKDGTTVALVP</sequence>
<proteinExistence type="predicted"/>
<keyword evidence="1" id="KW-0479">Metal-binding</keyword>
<dbReference type="InterPro" id="IPR017900">
    <property type="entry name" value="4Fe4S_Fe_S_CS"/>
</dbReference>
<evidence type="ECO:0000256" key="1">
    <source>
        <dbReference type="ARBA" id="ARBA00022723"/>
    </source>
</evidence>
<dbReference type="EMBL" id="JN585763">
    <property type="protein sequence ID" value="AFM92574.1"/>
    <property type="molecule type" value="Genomic_DNA"/>
</dbReference>
<protein>
    <submittedName>
        <fullName evidence="5">Ferrodoxin</fullName>
    </submittedName>
</protein>
<evidence type="ECO:0000313" key="5">
    <source>
        <dbReference type="EMBL" id="AFM92574.1"/>
    </source>
</evidence>
<dbReference type="SUPFAM" id="SSF54862">
    <property type="entry name" value="4Fe-4S ferredoxins"/>
    <property type="match status" value="1"/>
</dbReference>
<dbReference type="Pfam" id="PF00037">
    <property type="entry name" value="Fer4"/>
    <property type="match status" value="1"/>
</dbReference>
<evidence type="ECO:0000256" key="2">
    <source>
        <dbReference type="ARBA" id="ARBA00023004"/>
    </source>
</evidence>
<dbReference type="Gene3D" id="3.30.70.20">
    <property type="match status" value="1"/>
</dbReference>
<feature type="domain" description="4Fe-4S ferredoxin-type" evidence="4">
    <location>
        <begin position="1"/>
        <end position="29"/>
    </location>
</feature>
<accession>I6TJQ0</accession>
<dbReference type="PROSITE" id="PS51379">
    <property type="entry name" value="4FE4S_FER_2"/>
    <property type="match status" value="1"/>
</dbReference>
<dbReference type="PROSITE" id="PS00198">
    <property type="entry name" value="4FE4S_FER_1"/>
    <property type="match status" value="1"/>
</dbReference>
<keyword evidence="2" id="KW-0408">Iron</keyword>
<gene>
    <name evidence="5" type="primary">fdxN</name>
</gene>
<dbReference type="AlphaFoldDB" id="I6TJQ0"/>
<name>I6TJQ0_9CYAN</name>
<reference evidence="5" key="1">
    <citation type="journal article" date="2012" name="ISME J.">
        <title>Dinitrogen fixation in a unicellular chlorophyll d-containing cyanobacterium.</title>
        <authorList>
            <person name="Pfreundt U."/>
            <person name="Stal L.J."/>
            <person name="Voss B."/>
            <person name="Hess W.R."/>
        </authorList>
    </citation>
    <scope>NUCLEOTIDE SEQUENCE</scope>
    <source>
        <strain evidence="5">HICR111A</strain>
    </source>
</reference>
<keyword evidence="3" id="KW-0411">Iron-sulfur</keyword>
<organism evidence="5">
    <name type="scientific">Acaryochloris sp. HICR111A</name>
    <dbReference type="NCBI Taxonomy" id="576912"/>
    <lineage>
        <taxon>Bacteria</taxon>
        <taxon>Bacillati</taxon>
        <taxon>Cyanobacteriota</taxon>
        <taxon>Cyanophyceae</taxon>
        <taxon>Acaryochloridales</taxon>
        <taxon>Acaryochloridaceae</taxon>
        <taxon>Acaryochloris</taxon>
    </lineage>
</organism>
<dbReference type="GO" id="GO:0051536">
    <property type="term" value="F:iron-sulfur cluster binding"/>
    <property type="evidence" value="ECO:0007669"/>
    <property type="project" value="UniProtKB-KW"/>
</dbReference>